<protein>
    <submittedName>
        <fullName evidence="3">Phosphate/phosphite/phosphonate ABC transporter substrate-binding protein</fullName>
    </submittedName>
</protein>
<name>A0ABZ3BZ63_9GAMM</name>
<proteinExistence type="inferred from homology"/>
<reference evidence="3 4" key="1">
    <citation type="submission" date="2024-03" db="EMBL/GenBank/DDBJ databases">
        <title>Complete Genome Sequence and Annotation of Ignatzschineria larvae DSM 13226.</title>
        <authorList>
            <person name="Cantrell E."/>
            <person name="Burcham Z.M."/>
        </authorList>
    </citation>
    <scope>NUCLEOTIDE SEQUENCE [LARGE SCALE GENOMIC DNA]</scope>
    <source>
        <strain evidence="3 4">DSM 13226</strain>
    </source>
</reference>
<comment type="similarity">
    <text evidence="1">Belongs to the phosphate/phosphite/phosphonate binding protein family.</text>
</comment>
<dbReference type="InterPro" id="IPR005770">
    <property type="entry name" value="PhnD"/>
</dbReference>
<sequence length="339" mass="38095">MNRLRFIVTIIAIFFNMLVAFSAECNHRGMLEEPYCDNDYDLIADLPTDPEQMITPQTLIVSFSPFEDLSPYSKYITRFTDHLANCLDSKVIYYQMQSNEAEIEAMRAGRLHVAGFSSGSTVAAVNRAGAVPFAAKGNQQGIAYSGLIVIARSDSPYQKLTDLKGKRVAHTDAVSNSGHLGALALFPQEGIIPGVDYEVIFSGKHDLSIVGVKSGDYDAAVISAEVYERMIGQQRIKEGEFRIIYQSEPFPAAAITYSHKLAPEFREKLQQCIFDYRFSGSMQHELLGADRFVPINYQKDWAYIRMLLEEANQIRQEIFQNVAAGNKNGWGARLYTWLR</sequence>
<evidence type="ECO:0000256" key="2">
    <source>
        <dbReference type="ARBA" id="ARBA00022729"/>
    </source>
</evidence>
<keyword evidence="4" id="KW-1185">Reference proteome</keyword>
<keyword evidence="2" id="KW-0732">Signal</keyword>
<dbReference type="Gene3D" id="3.40.190.10">
    <property type="entry name" value="Periplasmic binding protein-like II"/>
    <property type="match status" value="2"/>
</dbReference>
<dbReference type="SUPFAM" id="SSF53850">
    <property type="entry name" value="Periplasmic binding protein-like II"/>
    <property type="match status" value="1"/>
</dbReference>
<dbReference type="NCBIfam" id="TIGR01098">
    <property type="entry name" value="3A0109s03R"/>
    <property type="match status" value="1"/>
</dbReference>
<gene>
    <name evidence="3" type="primary">phnD</name>
    <name evidence="3" type="ORF">WMO13_00215</name>
</gene>
<evidence type="ECO:0000313" key="3">
    <source>
        <dbReference type="EMBL" id="WZW87838.1"/>
    </source>
</evidence>
<dbReference type="PANTHER" id="PTHR35841">
    <property type="entry name" value="PHOSPHONATES-BINDING PERIPLASMIC PROTEIN"/>
    <property type="match status" value="1"/>
</dbReference>
<dbReference type="EMBL" id="CP150637">
    <property type="protein sequence ID" value="WZW87838.1"/>
    <property type="molecule type" value="Genomic_DNA"/>
</dbReference>
<dbReference type="RefSeq" id="WP_026878770.1">
    <property type="nucleotide sequence ID" value="NZ_AZOD01000013.1"/>
</dbReference>
<dbReference type="Proteomes" id="UP001449178">
    <property type="component" value="Chromosome"/>
</dbReference>
<dbReference type="PANTHER" id="PTHR35841:SF1">
    <property type="entry name" value="PHOSPHONATES-BINDING PERIPLASMIC PROTEIN"/>
    <property type="match status" value="1"/>
</dbReference>
<accession>A0ABZ3BZ63</accession>
<dbReference type="Pfam" id="PF12974">
    <property type="entry name" value="Phosphonate-bd"/>
    <property type="match status" value="1"/>
</dbReference>
<organism evidence="3 4">
    <name type="scientific">Ignatzschineria larvae DSM 13226</name>
    <dbReference type="NCBI Taxonomy" id="1111732"/>
    <lineage>
        <taxon>Bacteria</taxon>
        <taxon>Pseudomonadati</taxon>
        <taxon>Pseudomonadota</taxon>
        <taxon>Gammaproteobacteria</taxon>
        <taxon>Cardiobacteriales</taxon>
        <taxon>Ignatzschineriaceae</taxon>
        <taxon>Ignatzschineria</taxon>
    </lineage>
</organism>
<evidence type="ECO:0000313" key="4">
    <source>
        <dbReference type="Proteomes" id="UP001449178"/>
    </source>
</evidence>
<evidence type="ECO:0000256" key="1">
    <source>
        <dbReference type="ARBA" id="ARBA00007162"/>
    </source>
</evidence>